<dbReference type="SUPFAM" id="SSF53807">
    <property type="entry name" value="Helical backbone' metal receptor"/>
    <property type="match status" value="1"/>
</dbReference>
<proteinExistence type="predicted"/>
<keyword evidence="1" id="KW-0732">Signal</keyword>
<dbReference type="EMBL" id="CP121689">
    <property type="protein sequence ID" value="WZL76198.1"/>
    <property type="molecule type" value="Genomic_DNA"/>
</dbReference>
<protein>
    <submittedName>
        <fullName evidence="3">Cobalamin-binding protein</fullName>
    </submittedName>
</protein>
<dbReference type="NCBIfam" id="NF038402">
    <property type="entry name" value="TroA_like"/>
    <property type="match status" value="1"/>
</dbReference>
<evidence type="ECO:0000256" key="1">
    <source>
        <dbReference type="ARBA" id="ARBA00022729"/>
    </source>
</evidence>
<dbReference type="Pfam" id="PF01497">
    <property type="entry name" value="Peripla_BP_2"/>
    <property type="match status" value="1"/>
</dbReference>
<dbReference type="PANTHER" id="PTHR30535:SF34">
    <property type="entry name" value="MOLYBDATE-BINDING PROTEIN MOLA"/>
    <property type="match status" value="1"/>
</dbReference>
<name>A0ABZ2YD07_9BACT</name>
<dbReference type="InterPro" id="IPR054828">
    <property type="entry name" value="Vit_B12_bind_prot"/>
</dbReference>
<dbReference type="RefSeq" id="WP_369018356.1">
    <property type="nucleotide sequence ID" value="NZ_CP121689.1"/>
</dbReference>
<evidence type="ECO:0000313" key="4">
    <source>
        <dbReference type="Proteomes" id="UP001461341"/>
    </source>
</evidence>
<accession>A0ABZ2YD07</accession>
<organism evidence="3 4">
    <name type="scientific">Thermatribacter velox</name>
    <dbReference type="NCBI Taxonomy" id="3039681"/>
    <lineage>
        <taxon>Bacteria</taxon>
        <taxon>Pseudomonadati</taxon>
        <taxon>Atribacterota</taxon>
        <taxon>Atribacteria</taxon>
        <taxon>Atribacterales</taxon>
        <taxon>Thermatribacteraceae</taxon>
        <taxon>Thermatribacter</taxon>
    </lineage>
</organism>
<evidence type="ECO:0000313" key="3">
    <source>
        <dbReference type="EMBL" id="WZL76198.1"/>
    </source>
</evidence>
<dbReference type="InterPro" id="IPR050902">
    <property type="entry name" value="ABC_Transporter_SBP"/>
</dbReference>
<dbReference type="Proteomes" id="UP001461341">
    <property type="component" value="Chromosome"/>
</dbReference>
<dbReference type="InterPro" id="IPR002491">
    <property type="entry name" value="ABC_transptr_periplasmic_BD"/>
</dbReference>
<evidence type="ECO:0000259" key="2">
    <source>
        <dbReference type="PROSITE" id="PS50983"/>
    </source>
</evidence>
<dbReference type="PROSITE" id="PS50983">
    <property type="entry name" value="FE_B12_PBP"/>
    <property type="match status" value="1"/>
</dbReference>
<dbReference type="Gene3D" id="3.40.50.1980">
    <property type="entry name" value="Nitrogenase molybdenum iron protein domain"/>
    <property type="match status" value="2"/>
</dbReference>
<keyword evidence="4" id="KW-1185">Reference proteome</keyword>
<gene>
    <name evidence="3" type="ORF">QBE54_00250</name>
</gene>
<reference evidence="3 4" key="1">
    <citation type="submission" date="2023-03" db="EMBL/GenBank/DDBJ databases">
        <title>Novel Species.</title>
        <authorList>
            <person name="Ma S."/>
        </authorList>
    </citation>
    <scope>NUCLEOTIDE SEQUENCE [LARGE SCALE GENOMIC DNA]</scope>
    <source>
        <strain evidence="3 4">B11</strain>
    </source>
</reference>
<feature type="domain" description="Fe/B12 periplasmic-binding" evidence="2">
    <location>
        <begin position="44"/>
        <end position="298"/>
    </location>
</feature>
<dbReference type="CDD" id="cd01144">
    <property type="entry name" value="BtuF"/>
    <property type="match status" value="1"/>
</dbReference>
<sequence length="318" mass="35744">MYKRLKIFTVFFALSVLLFANIAFGLSVTDDRGQQVELAQPPARIVSLAPSCTEMLFALSLSQKIVGVTTYCNFPQEALNKEKVGTITEVELEKLLSLQPDLVVASSLNPQELLTRLEELGIAVYLVNPQNMEEILSDLEKLAKICGVEEKGEALVHSLRERIKRVEEKTAGMTEVQKPLVFHLIWHQPIWTAGKGTFIDELIEKAGGKNAASDLEGYVSIELEELLRRNPDIITVVENHGDAQNLPYQFLLQDQRLQTLKAVKEGRVARVDSDIVSRPGPRIVQALEIFAKIIHPEIFGEYRFEDYEIQSQTATQDN</sequence>
<dbReference type="PANTHER" id="PTHR30535">
    <property type="entry name" value="VITAMIN B12-BINDING PROTEIN"/>
    <property type="match status" value="1"/>
</dbReference>